<dbReference type="EMBL" id="CP003348">
    <property type="protein sequence ID" value="AFM02328.1"/>
    <property type="molecule type" value="Genomic_DNA"/>
</dbReference>
<dbReference type="GO" id="GO:0016787">
    <property type="term" value="F:hydrolase activity"/>
    <property type="evidence" value="ECO:0007669"/>
    <property type="project" value="InterPro"/>
</dbReference>
<dbReference type="eggNOG" id="COG4098">
    <property type="taxonomic scope" value="Bacteria"/>
</dbReference>
<keyword evidence="3" id="KW-0238">DNA-binding</keyword>
<dbReference type="PROSITE" id="PS51192">
    <property type="entry name" value="HELICASE_ATP_BIND_1"/>
    <property type="match status" value="1"/>
</dbReference>
<protein>
    <submittedName>
        <fullName evidence="6">Superfamily II DNA/RNA helicase required for DNA uptake (Late competence protein)</fullName>
    </submittedName>
</protein>
<gene>
    <name evidence="6" type="ordered locus">Desde_4067</name>
</gene>
<sequence length="621" mass="69907">MMFYLFVADSGELTLSPLLDDRHFTEEFEVLRPGLPLSFAQFLLEEIHFKRMGSIKAKVLSLWEVYAKEKGRDKNRDGAWVKREILKILRKQPGLKDRNWCWEKKTGLPESPLRSNLKNITEKERVQDFLDRTTGRLLAKADLQRLGQECRLSYTEILTLCHEQVMKGYAQWIPAVKREGKGWRCERCGDALVEEWTSIYGLAATCPACTSLGAVSSLHELYRSIAPSPMSSLSSTETVHSASSSFHGRSNISWVFSPRWELSQAQKLAAQQVLNFVKGGAIDYNMIQGEDSRKEMLLWAACGAGKTEVCFPAAAWALEQGKKVLFAAPRQDVVLDVAPRLQQDFPGLKLSILTGTSQERFTPAPFVLATTHQILRFSQAFNLIFLDEMDAFPYYGNTALTWGMERALGPGGKIVYLTATPSPESLEKVKAGRVGLIRLPARHHGKAVPVPQWQKVSGSLDPECLYHKGQGQKVFDWLKELALLGPVLLFVPKISWVNPWVEILRKEFPQWAISGSYSADPHRGEKIEALRNKMFRVFVCTSVLERGVTIPNVQIIVLEADHGIFDERALVQMAGRVGRTQENPTGNALFLSSKRTPSIEKAIYWIKEQNEIAFAQGLIDN</sequence>
<dbReference type="AlphaFoldDB" id="I4AEE3"/>
<dbReference type="GO" id="GO:0005524">
    <property type="term" value="F:ATP binding"/>
    <property type="evidence" value="ECO:0007669"/>
    <property type="project" value="UniProtKB-KW"/>
</dbReference>
<dbReference type="Proteomes" id="UP000006053">
    <property type="component" value="Chromosome"/>
</dbReference>
<dbReference type="InterPro" id="IPR006935">
    <property type="entry name" value="Helicase/UvrB_N"/>
</dbReference>
<dbReference type="Pfam" id="PF04851">
    <property type="entry name" value="ResIII"/>
    <property type="match status" value="1"/>
</dbReference>
<evidence type="ECO:0000313" key="6">
    <source>
        <dbReference type="EMBL" id="AFM02328.1"/>
    </source>
</evidence>
<dbReference type="SMART" id="SM00487">
    <property type="entry name" value="DEXDc"/>
    <property type="match status" value="1"/>
</dbReference>
<dbReference type="SUPFAM" id="SSF52540">
    <property type="entry name" value="P-loop containing nucleoside triphosphate hydrolases"/>
    <property type="match status" value="1"/>
</dbReference>
<organism evidence="6 7">
    <name type="scientific">Desulfitobacterium dehalogenans (strain ATCC 51507 / DSM 9161 / JW/IU-DC1)</name>
    <dbReference type="NCBI Taxonomy" id="756499"/>
    <lineage>
        <taxon>Bacteria</taxon>
        <taxon>Bacillati</taxon>
        <taxon>Bacillota</taxon>
        <taxon>Clostridia</taxon>
        <taxon>Eubacteriales</taxon>
        <taxon>Desulfitobacteriaceae</taxon>
        <taxon>Desulfitobacterium</taxon>
    </lineage>
</organism>
<evidence type="ECO:0000259" key="4">
    <source>
        <dbReference type="PROSITE" id="PS51192"/>
    </source>
</evidence>
<dbReference type="GO" id="GO:0006302">
    <property type="term" value="P:double-strand break repair"/>
    <property type="evidence" value="ECO:0007669"/>
    <property type="project" value="TreeGrafter"/>
</dbReference>
<dbReference type="InterPro" id="IPR027417">
    <property type="entry name" value="P-loop_NTPase"/>
</dbReference>
<reference evidence="6 7" key="2">
    <citation type="journal article" date="2015" name="J. Bacteriol.">
        <title>Genomic, proteomic, and biochemical analysis of the organohalide respiratory pathway in Desulfitobacterium dehalogenans.</title>
        <authorList>
            <person name="Kruse T."/>
            <person name="van de Pas B.A."/>
            <person name="Atteia A."/>
            <person name="Krab K."/>
            <person name="Hagen W.R."/>
            <person name="Goodwin L."/>
            <person name="Chain P."/>
            <person name="Boeren S."/>
            <person name="Maphosa F."/>
            <person name="Schraa G."/>
            <person name="de Vos W.M."/>
            <person name="van der Oost J."/>
            <person name="Smidt H."/>
            <person name="Stams A.J."/>
        </authorList>
    </citation>
    <scope>NUCLEOTIDE SEQUENCE [LARGE SCALE GENOMIC DNA]</scope>
    <source>
        <strain evidence="7">ATCC 51507 / DSM 9161 / JW/IU-DC1</strain>
    </source>
</reference>
<dbReference type="HOGENOM" id="CLU_024742_3_1_9"/>
<feature type="domain" description="Helicase C-terminal" evidence="5">
    <location>
        <begin position="470"/>
        <end position="621"/>
    </location>
</feature>
<keyword evidence="6" id="KW-0347">Helicase</keyword>
<evidence type="ECO:0000313" key="7">
    <source>
        <dbReference type="Proteomes" id="UP000006053"/>
    </source>
</evidence>
<reference evidence="7" key="1">
    <citation type="submission" date="2012-06" db="EMBL/GenBank/DDBJ databases">
        <title>Complete sequence of Desulfitobacterium dehalogenans ATCC 51507.</title>
        <authorList>
            <person name="Lucas S."/>
            <person name="Han J."/>
            <person name="Lapidus A."/>
            <person name="Cheng J.-F."/>
            <person name="Goodwin L."/>
            <person name="Pitluck S."/>
            <person name="Peters L."/>
            <person name="Ovchinnikova G."/>
            <person name="Teshima H."/>
            <person name="Detter J.C."/>
            <person name="Han C."/>
            <person name="Tapia R."/>
            <person name="Land M."/>
            <person name="Hauser L."/>
            <person name="Kyrpides N."/>
            <person name="Ivanova N."/>
            <person name="Pagani I."/>
            <person name="Kruse T."/>
            <person name="de Vos W.M."/>
            <person name="Smidt H."/>
            <person name="Woyke T."/>
        </authorList>
    </citation>
    <scope>NUCLEOTIDE SEQUENCE [LARGE SCALE GENOMIC DNA]</scope>
    <source>
        <strain evidence="7">ATCC 51507 / DSM 9161 / JW/IU-DC1</strain>
    </source>
</reference>
<evidence type="ECO:0000256" key="3">
    <source>
        <dbReference type="ARBA" id="ARBA00023125"/>
    </source>
</evidence>
<keyword evidence="6" id="KW-0378">Hydrolase</keyword>
<dbReference type="KEGG" id="ddh:Desde_4067"/>
<dbReference type="Gene3D" id="3.40.50.300">
    <property type="entry name" value="P-loop containing nucleotide triphosphate hydrolases"/>
    <property type="match status" value="2"/>
</dbReference>
<name>I4AEE3_DESDJ</name>
<dbReference type="SMART" id="SM00490">
    <property type="entry name" value="HELICc"/>
    <property type="match status" value="1"/>
</dbReference>
<dbReference type="PANTHER" id="PTHR30580">
    <property type="entry name" value="PRIMOSOMAL PROTEIN N"/>
    <property type="match status" value="1"/>
</dbReference>
<dbReference type="PROSITE" id="PS51194">
    <property type="entry name" value="HELICASE_CTER"/>
    <property type="match status" value="1"/>
</dbReference>
<feature type="domain" description="Helicase ATP-binding" evidence="4">
    <location>
        <begin position="287"/>
        <end position="439"/>
    </location>
</feature>
<accession>I4AEE3</accession>
<dbReference type="GO" id="GO:0006270">
    <property type="term" value="P:DNA replication initiation"/>
    <property type="evidence" value="ECO:0007669"/>
    <property type="project" value="TreeGrafter"/>
</dbReference>
<keyword evidence="1" id="KW-0547">Nucleotide-binding</keyword>
<dbReference type="GO" id="GO:0003677">
    <property type="term" value="F:DNA binding"/>
    <property type="evidence" value="ECO:0007669"/>
    <property type="project" value="UniProtKB-KW"/>
</dbReference>
<dbReference type="STRING" id="756499.Desde_4067"/>
<evidence type="ECO:0000259" key="5">
    <source>
        <dbReference type="PROSITE" id="PS51194"/>
    </source>
</evidence>
<keyword evidence="2" id="KW-0067">ATP-binding</keyword>
<proteinExistence type="predicted"/>
<dbReference type="GO" id="GO:0006310">
    <property type="term" value="P:DNA recombination"/>
    <property type="evidence" value="ECO:0007669"/>
    <property type="project" value="TreeGrafter"/>
</dbReference>
<evidence type="ECO:0000256" key="2">
    <source>
        <dbReference type="ARBA" id="ARBA00022840"/>
    </source>
</evidence>
<dbReference type="Pfam" id="PF00271">
    <property type="entry name" value="Helicase_C"/>
    <property type="match status" value="1"/>
</dbReference>
<keyword evidence="7" id="KW-1185">Reference proteome</keyword>
<dbReference type="InterPro" id="IPR014001">
    <property type="entry name" value="Helicase_ATP-bd"/>
</dbReference>
<dbReference type="PANTHER" id="PTHR30580:SF1">
    <property type="entry name" value="COMF OPERON PROTEIN 1"/>
    <property type="match status" value="1"/>
</dbReference>
<evidence type="ECO:0000256" key="1">
    <source>
        <dbReference type="ARBA" id="ARBA00022741"/>
    </source>
</evidence>
<dbReference type="InterPro" id="IPR001650">
    <property type="entry name" value="Helicase_C-like"/>
</dbReference>
<dbReference type="GO" id="GO:0043138">
    <property type="term" value="F:3'-5' DNA helicase activity"/>
    <property type="evidence" value="ECO:0007669"/>
    <property type="project" value="TreeGrafter"/>
</dbReference>